<comment type="similarity">
    <text evidence="2 3">Belongs to the peptidase M16 family.</text>
</comment>
<dbReference type="EMBL" id="CP091511">
    <property type="protein sequence ID" value="UOO91094.1"/>
    <property type="molecule type" value="Genomic_DNA"/>
</dbReference>
<dbReference type="RefSeq" id="WP_058305138.1">
    <property type="nucleotide sequence ID" value="NZ_CABKVG010000006.1"/>
</dbReference>
<evidence type="ECO:0000256" key="1">
    <source>
        <dbReference type="ARBA" id="ARBA00001947"/>
    </source>
</evidence>
<protein>
    <submittedName>
        <fullName evidence="8">Insulinase family protein</fullName>
    </submittedName>
</protein>
<reference evidence="8 9" key="1">
    <citation type="journal article" date="2022" name="Res Sq">
        <title>Evolution of multicellular longitudinally dividing oral cavity symbionts (Neisseriaceae).</title>
        <authorList>
            <person name="Nyongesa S."/>
            <person name="Weber P."/>
            <person name="Bernet E."/>
            <person name="Pullido F."/>
            <person name="Nieckarz M."/>
            <person name="Delaby M."/>
            <person name="Nieves C."/>
            <person name="Viehboeck T."/>
            <person name="Krause N."/>
            <person name="Rivera-Millot A."/>
            <person name="Nakamura A."/>
            <person name="Vischer N."/>
            <person name="VanNieuwenhze M."/>
            <person name="Brun Y."/>
            <person name="Cava F."/>
            <person name="Bulgheresi S."/>
            <person name="Veyrier F."/>
        </authorList>
    </citation>
    <scope>NUCLEOTIDE SEQUENCE [LARGE SCALE GENOMIC DNA]</scope>
    <source>
        <strain evidence="8 9">SN4</strain>
    </source>
</reference>
<comment type="cofactor">
    <cofactor evidence="1">
        <name>Zn(2+)</name>
        <dbReference type="ChEBI" id="CHEBI:29105"/>
    </cofactor>
</comment>
<evidence type="ECO:0000256" key="2">
    <source>
        <dbReference type="ARBA" id="ARBA00007261"/>
    </source>
</evidence>
<evidence type="ECO:0000313" key="8">
    <source>
        <dbReference type="EMBL" id="UOO91094.1"/>
    </source>
</evidence>
<dbReference type="PROSITE" id="PS00143">
    <property type="entry name" value="INSULINASE"/>
    <property type="match status" value="1"/>
</dbReference>
<feature type="region of interest" description="Disordered" evidence="4">
    <location>
        <begin position="232"/>
        <end position="254"/>
    </location>
</feature>
<evidence type="ECO:0000256" key="4">
    <source>
        <dbReference type="SAM" id="MobiDB-lite"/>
    </source>
</evidence>
<dbReference type="Pfam" id="PF00675">
    <property type="entry name" value="Peptidase_M16"/>
    <property type="match status" value="1"/>
</dbReference>
<dbReference type="PANTHER" id="PTHR11851:SF49">
    <property type="entry name" value="MITOCHONDRIAL-PROCESSING PEPTIDASE SUBUNIT ALPHA"/>
    <property type="match status" value="1"/>
</dbReference>
<proteinExistence type="inferred from homology"/>
<name>A0ABY4E6J7_9NEIS</name>
<dbReference type="InterPro" id="IPR050361">
    <property type="entry name" value="MPP/UQCRC_Complex"/>
</dbReference>
<evidence type="ECO:0000256" key="5">
    <source>
        <dbReference type="SAM" id="SignalP"/>
    </source>
</evidence>
<sequence length="443" mass="48504">MSLRVWTLALACAAISAPVFAETLSKTLDNGLKVIVREDARAPVVVTQLWYKVGSVDEQAGKTGLSHVLEHMMFKGTPSVPSGEYSKRITAMGGELNAYTNRDETVYYQTVAKQHLPEVLQMEADRMVNLGFSNKDYVNELEVVKEERRLRTDDSPSGRLYEKLYQTAFNTSGNKSPIIGSMDDLTHMTGDDARAWYQRWYAPNNATMIIVGDVNAKQAIDQVERAFGGLKPSKLPSRALPAEPKQTQERSAEVSAPSELPIVALGYQVPQLKQLDDKLPYALDTLADVLDGNAASRMEKNLVRAKPIALSAGASYSLLTRADTLFVLSGAPAQGVSVPQLIAALKGEVADIAKNGVSEEELARIRNQREASETYAKDSMSTQASLMGDLESKGFSYQNEDEVRRRLNAVTAAEVQQAAQFLSDETVTQVILKPEALNQKGSK</sequence>
<evidence type="ECO:0000313" key="9">
    <source>
        <dbReference type="Proteomes" id="UP000832011"/>
    </source>
</evidence>
<dbReference type="Proteomes" id="UP000832011">
    <property type="component" value="Chromosome"/>
</dbReference>
<evidence type="ECO:0000259" key="6">
    <source>
        <dbReference type="Pfam" id="PF00675"/>
    </source>
</evidence>
<feature type="chain" id="PRO_5046171653" evidence="5">
    <location>
        <begin position="22"/>
        <end position="443"/>
    </location>
</feature>
<accession>A0ABY4E6J7</accession>
<dbReference type="InterPro" id="IPR011249">
    <property type="entry name" value="Metalloenz_LuxS/M16"/>
</dbReference>
<gene>
    <name evidence="8" type="ORF">LVJ82_09045</name>
</gene>
<dbReference type="PANTHER" id="PTHR11851">
    <property type="entry name" value="METALLOPROTEASE"/>
    <property type="match status" value="1"/>
</dbReference>
<feature type="domain" description="Peptidase M16 N-terminal" evidence="6">
    <location>
        <begin position="34"/>
        <end position="179"/>
    </location>
</feature>
<dbReference type="Pfam" id="PF05193">
    <property type="entry name" value="Peptidase_M16_C"/>
    <property type="match status" value="1"/>
</dbReference>
<dbReference type="InterPro" id="IPR011765">
    <property type="entry name" value="Pept_M16_N"/>
</dbReference>
<dbReference type="InterPro" id="IPR007863">
    <property type="entry name" value="Peptidase_M16_C"/>
</dbReference>
<dbReference type="SUPFAM" id="SSF63411">
    <property type="entry name" value="LuxS/MPP-like metallohydrolase"/>
    <property type="match status" value="2"/>
</dbReference>
<dbReference type="InterPro" id="IPR001431">
    <property type="entry name" value="Pept_M16_Zn_BS"/>
</dbReference>
<keyword evidence="5" id="KW-0732">Signal</keyword>
<evidence type="ECO:0000256" key="3">
    <source>
        <dbReference type="RuleBase" id="RU004447"/>
    </source>
</evidence>
<organism evidence="8 9">
    <name type="scientific">Vitreoscilla massiliensis</name>
    <dbReference type="NCBI Taxonomy" id="1689272"/>
    <lineage>
        <taxon>Bacteria</taxon>
        <taxon>Pseudomonadati</taxon>
        <taxon>Pseudomonadota</taxon>
        <taxon>Betaproteobacteria</taxon>
        <taxon>Neisseriales</taxon>
        <taxon>Neisseriaceae</taxon>
        <taxon>Vitreoscilla</taxon>
    </lineage>
</organism>
<keyword evidence="9" id="KW-1185">Reference proteome</keyword>
<dbReference type="Gene3D" id="3.30.830.10">
    <property type="entry name" value="Metalloenzyme, LuxS/M16 peptidase-like"/>
    <property type="match status" value="2"/>
</dbReference>
<evidence type="ECO:0000259" key="7">
    <source>
        <dbReference type="Pfam" id="PF05193"/>
    </source>
</evidence>
<feature type="domain" description="Peptidase M16 C-terminal" evidence="7">
    <location>
        <begin position="188"/>
        <end position="368"/>
    </location>
</feature>
<feature type="signal peptide" evidence="5">
    <location>
        <begin position="1"/>
        <end position="21"/>
    </location>
</feature>